<accession>A0ABZ2M7Q7</accession>
<sequence>MTVTGDYARFSSWSIDLPGVVTGAHLDVVSARASYRLYPFRAGGGVGLHVGAGAGLLVARDRIALELPARTVESTDMRFGFPLEVEAGWTFGRHIDLSLRHTLAVFTEDQPRTFRYWALALGGHL</sequence>
<reference evidence="1 2" key="1">
    <citation type="submission" date="2021-12" db="EMBL/GenBank/DDBJ databases">
        <title>Discovery of the Pendulisporaceae a myxobacterial family with distinct sporulation behavior and unique specialized metabolism.</title>
        <authorList>
            <person name="Garcia R."/>
            <person name="Popoff A."/>
            <person name="Bader C.D."/>
            <person name="Loehr J."/>
            <person name="Walesch S."/>
            <person name="Walt C."/>
            <person name="Boldt J."/>
            <person name="Bunk B."/>
            <person name="Haeckl F.J.F.P.J."/>
            <person name="Gunesch A.P."/>
            <person name="Birkelbach J."/>
            <person name="Nuebel U."/>
            <person name="Pietschmann T."/>
            <person name="Bach T."/>
            <person name="Mueller R."/>
        </authorList>
    </citation>
    <scope>NUCLEOTIDE SEQUENCE [LARGE SCALE GENOMIC DNA]</scope>
    <source>
        <strain evidence="1 2">MSr11954</strain>
    </source>
</reference>
<gene>
    <name evidence="1" type="ORF">LZC94_14920</name>
</gene>
<name>A0ABZ2M7Q7_9BACT</name>
<keyword evidence="2" id="KW-1185">Reference proteome</keyword>
<evidence type="ECO:0000313" key="1">
    <source>
        <dbReference type="EMBL" id="WXB18520.1"/>
    </source>
</evidence>
<dbReference type="EMBL" id="CP089984">
    <property type="protein sequence ID" value="WXB18520.1"/>
    <property type="molecule type" value="Genomic_DNA"/>
</dbReference>
<evidence type="ECO:0000313" key="2">
    <source>
        <dbReference type="Proteomes" id="UP001370348"/>
    </source>
</evidence>
<dbReference type="Proteomes" id="UP001370348">
    <property type="component" value="Chromosome"/>
</dbReference>
<protein>
    <recommendedName>
        <fullName evidence="3">Outer membrane protein beta-barrel domain-containing protein</fullName>
    </recommendedName>
</protein>
<organism evidence="1 2">
    <name type="scientific">Pendulispora albinea</name>
    <dbReference type="NCBI Taxonomy" id="2741071"/>
    <lineage>
        <taxon>Bacteria</taxon>
        <taxon>Pseudomonadati</taxon>
        <taxon>Myxococcota</taxon>
        <taxon>Myxococcia</taxon>
        <taxon>Myxococcales</taxon>
        <taxon>Sorangiineae</taxon>
        <taxon>Pendulisporaceae</taxon>
        <taxon>Pendulispora</taxon>
    </lineage>
</organism>
<evidence type="ECO:0008006" key="3">
    <source>
        <dbReference type="Google" id="ProtNLM"/>
    </source>
</evidence>
<dbReference type="RefSeq" id="WP_394828151.1">
    <property type="nucleotide sequence ID" value="NZ_CP089984.1"/>
</dbReference>
<proteinExistence type="predicted"/>